<keyword evidence="3 12" id="KW-0138">CF(0)</keyword>
<evidence type="ECO:0000256" key="2">
    <source>
        <dbReference type="ARBA" id="ARBA00022448"/>
    </source>
</evidence>
<dbReference type="GO" id="GO:0012505">
    <property type="term" value="C:endomembrane system"/>
    <property type="evidence" value="ECO:0007669"/>
    <property type="project" value="UniProtKB-SubCell"/>
</dbReference>
<comment type="subunit">
    <text evidence="12">F-type ATPases have 2 components, F(1) - the catalytic core - and F(0) - the membrane proton channel. F(1) has five subunits: alpha(3), beta(3), gamma(1), delta(1), epsilon(1). F(0) has three main subunits: a(1), b(2) and c(10-14). The alpha and beta chains form an alternating ring which encloses part of the gamma chain. F(1) is attached to F(0) by a central stalk formed by the gamma and epsilon chains, while a peripheral stalk is formed by the delta and b chains.</text>
</comment>
<dbReference type="Pfam" id="PF00430">
    <property type="entry name" value="ATP-synt_B"/>
    <property type="match status" value="1"/>
</dbReference>
<dbReference type="GO" id="GO:0046933">
    <property type="term" value="F:proton-transporting ATP synthase activity, rotational mechanism"/>
    <property type="evidence" value="ECO:0007669"/>
    <property type="project" value="UniProtKB-UniRule"/>
</dbReference>
<evidence type="ECO:0000256" key="5">
    <source>
        <dbReference type="ARBA" id="ARBA00022781"/>
    </source>
</evidence>
<feature type="coiled-coil region" evidence="14">
    <location>
        <begin position="41"/>
        <end position="116"/>
    </location>
</feature>
<keyword evidence="9 12" id="KW-0066">ATP synthesis</keyword>
<dbReference type="GO" id="GO:0045259">
    <property type="term" value="C:proton-transporting ATP synthase complex"/>
    <property type="evidence" value="ECO:0007669"/>
    <property type="project" value="UniProtKB-KW"/>
</dbReference>
<evidence type="ECO:0000256" key="4">
    <source>
        <dbReference type="ARBA" id="ARBA00022692"/>
    </source>
</evidence>
<dbReference type="PANTHER" id="PTHR33445:SF2">
    <property type="entry name" value="ATP SYNTHASE SUBUNIT B', CHLOROPLASTIC"/>
    <property type="match status" value="1"/>
</dbReference>
<dbReference type="InterPro" id="IPR050059">
    <property type="entry name" value="ATP_synthase_B_chain"/>
</dbReference>
<comment type="similarity">
    <text evidence="1 12 13">Belongs to the ATPase B chain family.</text>
</comment>
<keyword evidence="2 12" id="KW-0813">Transport</keyword>
<comment type="subcellular location">
    <subcellularLocation>
        <location evidence="12">Cell membrane</location>
        <topology evidence="12">Single-pass membrane protein</topology>
    </subcellularLocation>
    <subcellularLocation>
        <location evidence="11">Endomembrane system</location>
        <topology evidence="11">Single-pass membrane protein</topology>
    </subcellularLocation>
</comment>
<dbReference type="HAMAP" id="MF_01398">
    <property type="entry name" value="ATP_synth_b_bprime"/>
    <property type="match status" value="1"/>
</dbReference>
<dbReference type="SUPFAM" id="SSF81573">
    <property type="entry name" value="F1F0 ATP synthase subunit B, membrane domain"/>
    <property type="match status" value="1"/>
</dbReference>
<keyword evidence="4 12" id="KW-0812">Transmembrane</keyword>
<proteinExistence type="inferred from homology"/>
<evidence type="ECO:0000256" key="6">
    <source>
        <dbReference type="ARBA" id="ARBA00022989"/>
    </source>
</evidence>
<dbReference type="EMBL" id="CACRST010000011">
    <property type="protein sequence ID" value="VYS98640.1"/>
    <property type="molecule type" value="Genomic_DNA"/>
</dbReference>
<dbReference type="GO" id="GO:0005886">
    <property type="term" value="C:plasma membrane"/>
    <property type="evidence" value="ECO:0007669"/>
    <property type="project" value="UniProtKB-SubCell"/>
</dbReference>
<evidence type="ECO:0000256" key="1">
    <source>
        <dbReference type="ARBA" id="ARBA00005513"/>
    </source>
</evidence>
<reference evidence="15" key="1">
    <citation type="submission" date="2019-11" db="EMBL/GenBank/DDBJ databases">
        <authorList>
            <person name="Feng L."/>
        </authorList>
    </citation>
    <scope>NUCLEOTIDE SEQUENCE</scope>
    <source>
        <strain evidence="15">BgluceraseaLFYP119</strain>
    </source>
</reference>
<protein>
    <recommendedName>
        <fullName evidence="12">ATP synthase subunit b</fullName>
    </recommendedName>
    <alternativeName>
        <fullName evidence="12">ATP synthase F(0) sector subunit b</fullName>
    </alternativeName>
    <alternativeName>
        <fullName evidence="12">ATPase subunit I</fullName>
    </alternativeName>
    <alternativeName>
        <fullName evidence="12">F-type ATPase subunit b</fullName>
        <shortName evidence="12">F-ATPase subunit b</shortName>
    </alternativeName>
</protein>
<evidence type="ECO:0000256" key="8">
    <source>
        <dbReference type="ARBA" id="ARBA00023136"/>
    </source>
</evidence>
<dbReference type="GO" id="GO:0046961">
    <property type="term" value="F:proton-transporting ATPase activity, rotational mechanism"/>
    <property type="evidence" value="ECO:0007669"/>
    <property type="project" value="TreeGrafter"/>
</dbReference>
<comment type="function">
    <text evidence="12">Component of the F(0) channel, it forms part of the peripheral stalk, linking F(1) to F(0).</text>
</comment>
<dbReference type="CDD" id="cd06503">
    <property type="entry name" value="ATP-synt_Fo_b"/>
    <property type="match status" value="1"/>
</dbReference>
<keyword evidence="5 12" id="KW-0375">Hydrogen ion transport</keyword>
<gene>
    <name evidence="15" type="primary">atpF_2</name>
    <name evidence="12" type="synonym">atpF</name>
    <name evidence="15" type="ORF">BGLFYP119_01367</name>
</gene>
<dbReference type="InterPro" id="IPR005864">
    <property type="entry name" value="ATP_synth_F0_bsu_bac"/>
</dbReference>
<comment type="function">
    <text evidence="10 12">F(1)F(0) ATP synthase produces ATP from ADP in the presence of a proton or sodium gradient. F-type ATPases consist of two structural domains, F(1) containing the extramembraneous catalytic core and F(0) containing the membrane proton channel, linked together by a central stalk and a peripheral stalk. During catalysis, ATP synthesis in the catalytic domain of F(1) is coupled via a rotary mechanism of the central stalk subunits to proton translocation.</text>
</comment>
<feature type="transmembrane region" description="Helical" evidence="12">
    <location>
        <begin position="6"/>
        <end position="22"/>
    </location>
</feature>
<evidence type="ECO:0000256" key="12">
    <source>
        <dbReference type="HAMAP-Rule" id="MF_01398"/>
    </source>
</evidence>
<evidence type="ECO:0000313" key="15">
    <source>
        <dbReference type="EMBL" id="VYS98640.1"/>
    </source>
</evidence>
<keyword evidence="14" id="KW-0175">Coiled coil</keyword>
<accession>A0A6N2T3F5</accession>
<evidence type="ECO:0000256" key="13">
    <source>
        <dbReference type="RuleBase" id="RU003848"/>
    </source>
</evidence>
<evidence type="ECO:0000256" key="9">
    <source>
        <dbReference type="ARBA" id="ARBA00023310"/>
    </source>
</evidence>
<dbReference type="RefSeq" id="WP_156353694.1">
    <property type="nucleotide sequence ID" value="NZ_CACRST010000011.1"/>
</dbReference>
<dbReference type="InterPro" id="IPR002146">
    <property type="entry name" value="ATP_synth_b/b'su_bac/chlpt"/>
</dbReference>
<sequence length="166" mass="18916">MIQINLNLVFTIINLLILYVLMKKFLFGPIIRVMDQRQQMLDQQFEEAQKTENMANELQKKYEDALKSAREESVRIVEQAKLEAKSQAENTARQAREQVDQMVLKARAEIQTEQENAMRQMQGEIGKLAMEAADKILGSKAGAQTDSSIYDQFIEKAGDSHDNSSC</sequence>
<organism evidence="15">
    <name type="scientific">Blautia glucerasea</name>
    <dbReference type="NCBI Taxonomy" id="536633"/>
    <lineage>
        <taxon>Bacteria</taxon>
        <taxon>Bacillati</taxon>
        <taxon>Bacillota</taxon>
        <taxon>Clostridia</taxon>
        <taxon>Lachnospirales</taxon>
        <taxon>Lachnospiraceae</taxon>
        <taxon>Blautia</taxon>
    </lineage>
</organism>
<name>A0A6N2T3F5_9FIRM</name>
<keyword evidence="7 12" id="KW-0406">Ion transport</keyword>
<dbReference type="NCBIfam" id="TIGR01144">
    <property type="entry name" value="ATP_synt_b"/>
    <property type="match status" value="1"/>
</dbReference>
<dbReference type="PANTHER" id="PTHR33445">
    <property type="entry name" value="ATP SYNTHASE SUBUNIT B', CHLOROPLASTIC"/>
    <property type="match status" value="1"/>
</dbReference>
<evidence type="ECO:0000256" key="3">
    <source>
        <dbReference type="ARBA" id="ARBA00022547"/>
    </source>
</evidence>
<keyword evidence="12" id="KW-1003">Cell membrane</keyword>
<dbReference type="AlphaFoldDB" id="A0A6N2T3F5"/>
<keyword evidence="8 12" id="KW-0472">Membrane</keyword>
<dbReference type="InterPro" id="IPR028987">
    <property type="entry name" value="ATP_synth_B-like_membr_sf"/>
</dbReference>
<keyword evidence="6 12" id="KW-1133">Transmembrane helix</keyword>
<evidence type="ECO:0000256" key="14">
    <source>
        <dbReference type="SAM" id="Coils"/>
    </source>
</evidence>
<evidence type="ECO:0000256" key="10">
    <source>
        <dbReference type="ARBA" id="ARBA00025198"/>
    </source>
</evidence>
<evidence type="ECO:0000256" key="7">
    <source>
        <dbReference type="ARBA" id="ARBA00023065"/>
    </source>
</evidence>
<evidence type="ECO:0000256" key="11">
    <source>
        <dbReference type="ARBA" id="ARBA00037847"/>
    </source>
</evidence>